<reference evidence="3" key="1">
    <citation type="journal article" date="2023" name="G3 (Bethesda)">
        <title>Whole genome assembly and annotation of the endangered Caribbean coral Acropora cervicornis.</title>
        <authorList>
            <person name="Selwyn J.D."/>
            <person name="Vollmer S.V."/>
        </authorList>
    </citation>
    <scope>NUCLEOTIDE SEQUENCE</scope>
    <source>
        <strain evidence="3">K2</strain>
    </source>
</reference>
<dbReference type="Gene3D" id="1.25.40.20">
    <property type="entry name" value="Ankyrin repeat-containing domain"/>
    <property type="match status" value="1"/>
</dbReference>
<feature type="repeat" description="ARM" evidence="1">
    <location>
        <begin position="148"/>
        <end position="192"/>
    </location>
</feature>
<organism evidence="3 4">
    <name type="scientific">Acropora cervicornis</name>
    <name type="common">Staghorn coral</name>
    <dbReference type="NCBI Taxonomy" id="6130"/>
    <lineage>
        <taxon>Eukaryota</taxon>
        <taxon>Metazoa</taxon>
        <taxon>Cnidaria</taxon>
        <taxon>Anthozoa</taxon>
        <taxon>Hexacorallia</taxon>
        <taxon>Scleractinia</taxon>
        <taxon>Astrocoeniina</taxon>
        <taxon>Acroporidae</taxon>
        <taxon>Acropora</taxon>
    </lineage>
</organism>
<feature type="region of interest" description="Disordered" evidence="2">
    <location>
        <begin position="783"/>
        <end position="804"/>
    </location>
</feature>
<dbReference type="InterPro" id="IPR002110">
    <property type="entry name" value="Ankyrin_rpt"/>
</dbReference>
<dbReference type="InterPro" id="IPR043379">
    <property type="entry name" value="ANKAR"/>
</dbReference>
<dbReference type="Pfam" id="PF00514">
    <property type="entry name" value="Arm"/>
    <property type="match status" value="1"/>
</dbReference>
<feature type="repeat" description="ARM" evidence="1">
    <location>
        <begin position="319"/>
        <end position="361"/>
    </location>
</feature>
<dbReference type="Pfam" id="PF12796">
    <property type="entry name" value="Ank_2"/>
    <property type="match status" value="1"/>
</dbReference>
<proteinExistence type="predicted"/>
<feature type="repeat" description="ARM" evidence="1">
    <location>
        <begin position="232"/>
        <end position="266"/>
    </location>
</feature>
<dbReference type="PANTHER" id="PTHR46464:SF2">
    <property type="entry name" value="ANKYRIN AND ARMADILLO REPEAT-CONTAINING PROTEIN"/>
    <property type="match status" value="1"/>
</dbReference>
<evidence type="ECO:0000313" key="4">
    <source>
        <dbReference type="Proteomes" id="UP001249851"/>
    </source>
</evidence>
<dbReference type="SMART" id="SM00248">
    <property type="entry name" value="ANK"/>
    <property type="match status" value="3"/>
</dbReference>
<dbReference type="InterPro" id="IPR016024">
    <property type="entry name" value="ARM-type_fold"/>
</dbReference>
<keyword evidence="4" id="KW-1185">Reference proteome</keyword>
<name>A0AAD9Q464_ACRCE</name>
<evidence type="ECO:0000256" key="2">
    <source>
        <dbReference type="SAM" id="MobiDB-lite"/>
    </source>
</evidence>
<dbReference type="Proteomes" id="UP001249851">
    <property type="component" value="Unassembled WGS sequence"/>
</dbReference>
<evidence type="ECO:0000256" key="1">
    <source>
        <dbReference type="PROSITE-ProRule" id="PRU00259"/>
    </source>
</evidence>
<feature type="repeat" description="ARM" evidence="1">
    <location>
        <begin position="191"/>
        <end position="233"/>
    </location>
</feature>
<dbReference type="InterPro" id="IPR011989">
    <property type="entry name" value="ARM-like"/>
</dbReference>
<dbReference type="PROSITE" id="PS50176">
    <property type="entry name" value="ARM_REPEAT"/>
    <property type="match status" value="4"/>
</dbReference>
<dbReference type="SMART" id="SM00185">
    <property type="entry name" value="ARM"/>
    <property type="match status" value="5"/>
</dbReference>
<gene>
    <name evidence="3" type="ORF">P5673_024123</name>
</gene>
<sequence>MEEFDENGWAHVHHAAFNGYHKSLSRFVKSGEDQLELETKDGRQMTPLLLACMNGHVETIKLLVEELHANLKAKDRRMFGAVELAALKSHSSVLEYLLQLNSPDLDVWKILTQGLAQNDLESSCAKAIVELISADENAESLESFFNAGGVEAILKLLKNSLASEEAKVFSLSALLNLVKVQTGKEILSQSGAVPAILLQLKDTPRDLYFPATKLLKALAHSEHNKEAIVSNGGVECLVQLLQFTADDEVIEIALSTLMVLTSSNTEIRTAVGNNKEIWNSLVVLLTAIKNKHVLATVAKTISIIIKGHIANQNAFVAENGVQPLMELMKLHSRECQFAAVQVIQNLSERNEDNQRIVTEHGCVMMLMRMLKRSRATDLRALTAGALWSIAGEKNAQRRSIAAEISVNILIEFLSENLPEKLHFIGSEALGVLATGVRNKREEISKANGVMSLVRLLGKVNTPAYIVLSVLQTLRALCLCLGFRPHLQNQEGVMKEGGLKFLIRYMVQARQEIIKVEAAYTLGCVCLSNTTNMRAALEHKDFSFIHILRQLYSVNDEVHLLAGAALAVFAYNNVPNQRQIAMSGGVSYHTFVPFLESKSEMQVTYSAFQIVVLSRIIPDEDQAQTSATGIKLLISKLNSTTEDIQVAAANFIGALAHTRAGIPGAIISIGTITMLGKLLSSPYETVQAAASVALGYLSYDSIGERQLLGVCRQDPFLYEVIQFHAGKVKLSPEFVQRWQHCKRVGLPPITKKPVDQHLLADKKMETAHFAVDAEPTFTVASTYESPGGGASDGIPERKTSAATSMRTGTVLRLPLA</sequence>
<protein>
    <submittedName>
        <fullName evidence="3">Ankyrin and armadillo repeat-containing protein</fullName>
    </submittedName>
</protein>
<dbReference type="SUPFAM" id="SSF48371">
    <property type="entry name" value="ARM repeat"/>
    <property type="match status" value="2"/>
</dbReference>
<reference evidence="3" key="2">
    <citation type="journal article" date="2023" name="Science">
        <title>Genomic signatures of disease resistance in endangered staghorn corals.</title>
        <authorList>
            <person name="Vollmer S.V."/>
            <person name="Selwyn J.D."/>
            <person name="Despard B.A."/>
            <person name="Roesel C.L."/>
        </authorList>
    </citation>
    <scope>NUCLEOTIDE SEQUENCE</scope>
    <source>
        <strain evidence="3">K2</strain>
    </source>
</reference>
<dbReference type="Gene3D" id="1.25.10.10">
    <property type="entry name" value="Leucine-rich Repeat Variant"/>
    <property type="match status" value="4"/>
</dbReference>
<dbReference type="InterPro" id="IPR036770">
    <property type="entry name" value="Ankyrin_rpt-contain_sf"/>
</dbReference>
<comment type="caution">
    <text evidence="3">The sequence shown here is derived from an EMBL/GenBank/DDBJ whole genome shotgun (WGS) entry which is preliminary data.</text>
</comment>
<dbReference type="EMBL" id="JARQWQ010000070">
    <property type="protein sequence ID" value="KAK2554415.1"/>
    <property type="molecule type" value="Genomic_DNA"/>
</dbReference>
<dbReference type="SUPFAM" id="SSF48403">
    <property type="entry name" value="Ankyrin repeat"/>
    <property type="match status" value="1"/>
</dbReference>
<dbReference type="AlphaFoldDB" id="A0AAD9Q464"/>
<accession>A0AAD9Q464</accession>
<dbReference type="InterPro" id="IPR000225">
    <property type="entry name" value="Armadillo"/>
</dbReference>
<evidence type="ECO:0000313" key="3">
    <source>
        <dbReference type="EMBL" id="KAK2554415.1"/>
    </source>
</evidence>
<dbReference type="PANTHER" id="PTHR46464">
    <property type="entry name" value="ANK_REP_REGION DOMAIN-CONTAINING PROTEIN"/>
    <property type="match status" value="1"/>
</dbReference>